<gene>
    <name evidence="1" type="ORF">BFN10_28070</name>
</gene>
<evidence type="ECO:0000313" key="1">
    <source>
        <dbReference type="EMBL" id="OIN04163.1"/>
    </source>
</evidence>
<name>A0A1S2T9S3_9PSED</name>
<organism evidence="1 2">
    <name type="scientific">Pseudomonas extremorientalis</name>
    <dbReference type="NCBI Taxonomy" id="169669"/>
    <lineage>
        <taxon>Bacteria</taxon>
        <taxon>Pseudomonadati</taxon>
        <taxon>Pseudomonadota</taxon>
        <taxon>Gammaproteobacteria</taxon>
        <taxon>Pseudomonadales</taxon>
        <taxon>Pseudomonadaceae</taxon>
        <taxon>Pseudomonas</taxon>
    </lineage>
</organism>
<reference evidence="1 2" key="1">
    <citation type="submission" date="2016-08" db="EMBL/GenBank/DDBJ databases">
        <title>Draft genome sequence of the type strain of Pseudomonas extremorientalis LMG 19695T isolated from drinking water reservoir.</title>
        <authorList>
            <person name="Tambong J.T."/>
        </authorList>
    </citation>
    <scope>NUCLEOTIDE SEQUENCE [LARGE SCALE GENOMIC DNA]</scope>
    <source>
        <strain evidence="1 2">LMG 19695</strain>
    </source>
</reference>
<comment type="caution">
    <text evidence="1">The sequence shown here is derived from an EMBL/GenBank/DDBJ whole genome shotgun (WGS) entry which is preliminary data.</text>
</comment>
<sequence>MSFQLASHSMRRPWIVSWALSSFQALMDRPHMREEVAHKVEYAERRGRFRVQSGALHFLTGPHISVASSSISLLSTPA</sequence>
<proteinExistence type="predicted"/>
<protein>
    <submittedName>
        <fullName evidence="1">Uncharacterized protein</fullName>
    </submittedName>
</protein>
<accession>A0A1S2T9S3</accession>
<dbReference type="AlphaFoldDB" id="A0A1S2T9S3"/>
<dbReference type="EMBL" id="MDGK01000063">
    <property type="protein sequence ID" value="OIN04163.1"/>
    <property type="molecule type" value="Genomic_DNA"/>
</dbReference>
<evidence type="ECO:0000313" key="2">
    <source>
        <dbReference type="Proteomes" id="UP000181686"/>
    </source>
</evidence>
<dbReference type="Proteomes" id="UP000181686">
    <property type="component" value="Unassembled WGS sequence"/>
</dbReference>